<accession>A0ABP9X1K8</accession>
<feature type="transmembrane region" description="Helical" evidence="1">
    <location>
        <begin position="61"/>
        <end position="79"/>
    </location>
</feature>
<feature type="transmembrane region" description="Helical" evidence="1">
    <location>
        <begin position="118"/>
        <end position="137"/>
    </location>
</feature>
<evidence type="ECO:0000256" key="1">
    <source>
        <dbReference type="SAM" id="Phobius"/>
    </source>
</evidence>
<organism evidence="2 3">
    <name type="scientific">Herpetosiphon gulosus</name>
    <dbReference type="NCBI Taxonomy" id="1973496"/>
    <lineage>
        <taxon>Bacteria</taxon>
        <taxon>Bacillati</taxon>
        <taxon>Chloroflexota</taxon>
        <taxon>Chloroflexia</taxon>
        <taxon>Herpetosiphonales</taxon>
        <taxon>Herpetosiphonaceae</taxon>
        <taxon>Herpetosiphon</taxon>
    </lineage>
</organism>
<keyword evidence="1" id="KW-0812">Transmembrane</keyword>
<evidence type="ECO:0008006" key="4">
    <source>
        <dbReference type="Google" id="ProtNLM"/>
    </source>
</evidence>
<keyword evidence="3" id="KW-1185">Reference proteome</keyword>
<evidence type="ECO:0000313" key="3">
    <source>
        <dbReference type="Proteomes" id="UP001428290"/>
    </source>
</evidence>
<proteinExistence type="predicted"/>
<evidence type="ECO:0000313" key="2">
    <source>
        <dbReference type="EMBL" id="GAA5529306.1"/>
    </source>
</evidence>
<name>A0ABP9X1K8_9CHLR</name>
<feature type="transmembrane region" description="Helical" evidence="1">
    <location>
        <begin position="91"/>
        <end position="112"/>
    </location>
</feature>
<comment type="caution">
    <text evidence="2">The sequence shown here is derived from an EMBL/GenBank/DDBJ whole genome shotgun (WGS) entry which is preliminary data.</text>
</comment>
<protein>
    <recommendedName>
        <fullName evidence="4">DUF2306 domain-containing protein</fullName>
    </recommendedName>
</protein>
<dbReference type="Pfam" id="PF10067">
    <property type="entry name" value="DUF2306"/>
    <property type="match status" value="1"/>
</dbReference>
<dbReference type="InterPro" id="IPR018750">
    <property type="entry name" value="DUF2306_membrane"/>
</dbReference>
<sequence length="160" mass="17842">MFLILHIIGAVLALSAGLAAYRWPNGTTTHRWIGKGYLLGWVTLFSTGIVISRAGVSAPDVLNGLGMASATIAYSVIFFRKRLGRRWLRLHYQWMTQSYAFVCVATLNQIIARIGVEINFWIFAAEVSLPFFILPYVGRKLDQRYGFAPKSKQLGNAASN</sequence>
<reference evidence="2 3" key="1">
    <citation type="submission" date="2024-02" db="EMBL/GenBank/DDBJ databases">
        <title>Herpetosiphon gulosus NBRC 112829.</title>
        <authorList>
            <person name="Ichikawa N."/>
            <person name="Katano-Makiyama Y."/>
            <person name="Hidaka K."/>
        </authorList>
    </citation>
    <scope>NUCLEOTIDE SEQUENCE [LARGE SCALE GENOMIC DNA]</scope>
    <source>
        <strain evidence="2 3">NBRC 112829</strain>
    </source>
</reference>
<dbReference type="Proteomes" id="UP001428290">
    <property type="component" value="Unassembled WGS sequence"/>
</dbReference>
<dbReference type="RefSeq" id="WP_345722919.1">
    <property type="nucleotide sequence ID" value="NZ_BAABRU010000010.1"/>
</dbReference>
<keyword evidence="1" id="KW-1133">Transmembrane helix</keyword>
<feature type="transmembrane region" description="Helical" evidence="1">
    <location>
        <begin position="36"/>
        <end position="55"/>
    </location>
</feature>
<gene>
    <name evidence="2" type="ORF">Hgul01_03114</name>
</gene>
<keyword evidence="1" id="KW-0472">Membrane</keyword>
<feature type="transmembrane region" description="Helical" evidence="1">
    <location>
        <begin position="6"/>
        <end position="24"/>
    </location>
</feature>
<dbReference type="EMBL" id="BAABRU010000010">
    <property type="protein sequence ID" value="GAA5529306.1"/>
    <property type="molecule type" value="Genomic_DNA"/>
</dbReference>